<dbReference type="OrthoDB" id="9813682at2"/>
<accession>A0A437H2H6</accession>
<evidence type="ECO:0000313" key="2">
    <source>
        <dbReference type="EMBL" id="RVQ69766.1"/>
    </source>
</evidence>
<dbReference type="Gene3D" id="3.40.50.12370">
    <property type="match status" value="1"/>
</dbReference>
<dbReference type="Pfam" id="PF00582">
    <property type="entry name" value="Usp"/>
    <property type="match status" value="1"/>
</dbReference>
<gene>
    <name evidence="2" type="ORF">EKN06_02655</name>
</gene>
<protein>
    <submittedName>
        <fullName evidence="2">Universal stress protein</fullName>
    </submittedName>
</protein>
<reference evidence="2 3" key="1">
    <citation type="submission" date="2018-12" db="EMBL/GenBank/DDBJ databases">
        <title>Croceicoccus ponticola sp. nov., a lipolytic bacterium isolated from seawater.</title>
        <authorList>
            <person name="Yoon J.-H."/>
        </authorList>
    </citation>
    <scope>NUCLEOTIDE SEQUENCE [LARGE SCALE GENOMIC DNA]</scope>
    <source>
        <strain evidence="2 3">GM-16</strain>
    </source>
</reference>
<evidence type="ECO:0000259" key="1">
    <source>
        <dbReference type="Pfam" id="PF00582"/>
    </source>
</evidence>
<keyword evidence="3" id="KW-1185">Reference proteome</keyword>
<dbReference type="RefSeq" id="WP_127611950.1">
    <property type="nucleotide sequence ID" value="NZ_RXOL01000001.1"/>
</dbReference>
<proteinExistence type="predicted"/>
<dbReference type="AlphaFoldDB" id="A0A437H2H6"/>
<comment type="caution">
    <text evidence="2">The sequence shown here is derived from an EMBL/GenBank/DDBJ whole genome shotgun (WGS) entry which is preliminary data.</text>
</comment>
<dbReference type="SUPFAM" id="SSF52402">
    <property type="entry name" value="Adenine nucleotide alpha hydrolases-like"/>
    <property type="match status" value="1"/>
</dbReference>
<feature type="domain" description="UspA" evidence="1">
    <location>
        <begin position="5"/>
        <end position="139"/>
    </location>
</feature>
<dbReference type="EMBL" id="RXOL01000001">
    <property type="protein sequence ID" value="RVQ69766.1"/>
    <property type="molecule type" value="Genomic_DNA"/>
</dbReference>
<sequence length="151" mass="15595">MRVYLVIMDETPEARVALRFASRRAAKTNGAVHIIALVPKQQFVAFGGVQATIEAEAKSRAEVLVMAAAGNLLNESGRMPAISVKVGDGAKVVADYLVEHGEVAALVLGAAAEGAPGPLVAHFAGQRAGQLPCPLMIIPGGLSDEQIDALS</sequence>
<organism evidence="2 3">
    <name type="scientific">Croceicoccus ponticola</name>
    <dbReference type="NCBI Taxonomy" id="2217664"/>
    <lineage>
        <taxon>Bacteria</taxon>
        <taxon>Pseudomonadati</taxon>
        <taxon>Pseudomonadota</taxon>
        <taxon>Alphaproteobacteria</taxon>
        <taxon>Sphingomonadales</taxon>
        <taxon>Erythrobacteraceae</taxon>
        <taxon>Croceicoccus</taxon>
    </lineage>
</organism>
<name>A0A437H2H6_9SPHN</name>
<dbReference type="Proteomes" id="UP000283003">
    <property type="component" value="Unassembled WGS sequence"/>
</dbReference>
<evidence type="ECO:0000313" key="3">
    <source>
        <dbReference type="Proteomes" id="UP000283003"/>
    </source>
</evidence>
<dbReference type="InterPro" id="IPR006016">
    <property type="entry name" value="UspA"/>
</dbReference>